<reference evidence="1" key="1">
    <citation type="submission" date="2014-11" db="EMBL/GenBank/DDBJ databases">
        <authorList>
            <person name="Amaro Gonzalez C."/>
        </authorList>
    </citation>
    <scope>NUCLEOTIDE SEQUENCE</scope>
</reference>
<sequence length="39" mass="4294">MSSVAPVCMSFFMPLRGVEGRKKSERTRNGSGCKCQISK</sequence>
<evidence type="ECO:0000313" key="1">
    <source>
        <dbReference type="EMBL" id="JAH52843.1"/>
    </source>
</evidence>
<reference evidence="1" key="2">
    <citation type="journal article" date="2015" name="Fish Shellfish Immunol.">
        <title>Early steps in the European eel (Anguilla anguilla)-Vibrio vulnificus interaction in the gills: Role of the RtxA13 toxin.</title>
        <authorList>
            <person name="Callol A."/>
            <person name="Pajuelo D."/>
            <person name="Ebbesson L."/>
            <person name="Teles M."/>
            <person name="MacKenzie S."/>
            <person name="Amaro C."/>
        </authorList>
    </citation>
    <scope>NUCLEOTIDE SEQUENCE</scope>
</reference>
<organism evidence="1">
    <name type="scientific">Anguilla anguilla</name>
    <name type="common">European freshwater eel</name>
    <name type="synonym">Muraena anguilla</name>
    <dbReference type="NCBI Taxonomy" id="7936"/>
    <lineage>
        <taxon>Eukaryota</taxon>
        <taxon>Metazoa</taxon>
        <taxon>Chordata</taxon>
        <taxon>Craniata</taxon>
        <taxon>Vertebrata</taxon>
        <taxon>Euteleostomi</taxon>
        <taxon>Actinopterygii</taxon>
        <taxon>Neopterygii</taxon>
        <taxon>Teleostei</taxon>
        <taxon>Anguilliformes</taxon>
        <taxon>Anguillidae</taxon>
        <taxon>Anguilla</taxon>
    </lineage>
</organism>
<proteinExistence type="predicted"/>
<dbReference type="EMBL" id="GBXM01055734">
    <property type="protein sequence ID" value="JAH52843.1"/>
    <property type="molecule type" value="Transcribed_RNA"/>
</dbReference>
<name>A0A0E9TJF0_ANGAN</name>
<accession>A0A0E9TJF0</accession>
<protein>
    <submittedName>
        <fullName evidence="1">Uncharacterized protein</fullName>
    </submittedName>
</protein>
<dbReference type="AlphaFoldDB" id="A0A0E9TJF0"/>